<reference evidence="2 3" key="1">
    <citation type="submission" date="2024-06" db="EMBL/GenBank/DDBJ databases">
        <title>The Natural Products Discovery Center: Release of the First 8490 Sequenced Strains for Exploring Actinobacteria Biosynthetic Diversity.</title>
        <authorList>
            <person name="Kalkreuter E."/>
            <person name="Kautsar S.A."/>
            <person name="Yang D."/>
            <person name="Bader C.D."/>
            <person name="Teijaro C.N."/>
            <person name="Fluegel L."/>
            <person name="Davis C.M."/>
            <person name="Simpson J.R."/>
            <person name="Lauterbach L."/>
            <person name="Steele A.D."/>
            <person name="Gui C."/>
            <person name="Meng S."/>
            <person name="Li G."/>
            <person name="Viehrig K."/>
            <person name="Ye F."/>
            <person name="Su P."/>
            <person name="Kiefer A.F."/>
            <person name="Nichols A."/>
            <person name="Cepeda A.J."/>
            <person name="Yan W."/>
            <person name="Fan B."/>
            <person name="Jiang Y."/>
            <person name="Adhikari A."/>
            <person name="Zheng C.-J."/>
            <person name="Schuster L."/>
            <person name="Cowan T.M."/>
            <person name="Smanski M.J."/>
            <person name="Chevrette M.G."/>
            <person name="De Carvalho L.P.S."/>
            <person name="Shen B."/>
        </authorList>
    </citation>
    <scope>NUCLEOTIDE SEQUENCE [LARGE SCALE GENOMIC DNA]</scope>
    <source>
        <strain evidence="2 3">NPDC000234</strain>
    </source>
</reference>
<gene>
    <name evidence="2" type="ORF">ABT404_18155</name>
</gene>
<accession>A0ABV1WX80</accession>
<feature type="transmembrane region" description="Helical" evidence="1">
    <location>
        <begin position="88"/>
        <end position="104"/>
    </location>
</feature>
<evidence type="ECO:0000313" key="2">
    <source>
        <dbReference type="EMBL" id="MER7181374.1"/>
    </source>
</evidence>
<keyword evidence="1" id="KW-0472">Membrane</keyword>
<name>A0ABV1WX80_9ACTN</name>
<evidence type="ECO:0000313" key="3">
    <source>
        <dbReference type="Proteomes" id="UP001474181"/>
    </source>
</evidence>
<feature type="transmembrane region" description="Helical" evidence="1">
    <location>
        <begin position="54"/>
        <end position="76"/>
    </location>
</feature>
<keyword evidence="1" id="KW-1133">Transmembrane helix</keyword>
<keyword evidence="3" id="KW-1185">Reference proteome</keyword>
<organism evidence="2 3">
    <name type="scientific">Streptomyces hyaluromycini</name>
    <dbReference type="NCBI Taxonomy" id="1377993"/>
    <lineage>
        <taxon>Bacteria</taxon>
        <taxon>Bacillati</taxon>
        <taxon>Actinomycetota</taxon>
        <taxon>Actinomycetes</taxon>
        <taxon>Kitasatosporales</taxon>
        <taxon>Streptomycetaceae</taxon>
        <taxon>Streptomyces</taxon>
    </lineage>
</organism>
<evidence type="ECO:0000256" key="1">
    <source>
        <dbReference type="SAM" id="Phobius"/>
    </source>
</evidence>
<feature type="transmembrane region" description="Helical" evidence="1">
    <location>
        <begin position="200"/>
        <end position="219"/>
    </location>
</feature>
<protein>
    <recommendedName>
        <fullName evidence="4">Integral membrane protein</fullName>
    </recommendedName>
</protein>
<dbReference type="EMBL" id="JBEPEK010000116">
    <property type="protein sequence ID" value="MER7181374.1"/>
    <property type="molecule type" value="Genomic_DNA"/>
</dbReference>
<dbReference type="Proteomes" id="UP001474181">
    <property type="component" value="Unassembled WGS sequence"/>
</dbReference>
<comment type="caution">
    <text evidence="2">The sequence shown here is derived from an EMBL/GenBank/DDBJ whole genome shotgun (WGS) entry which is preliminary data.</text>
</comment>
<evidence type="ECO:0008006" key="4">
    <source>
        <dbReference type="Google" id="ProtNLM"/>
    </source>
</evidence>
<feature type="transmembrane region" description="Helical" evidence="1">
    <location>
        <begin position="110"/>
        <end position="134"/>
    </location>
</feature>
<dbReference type="RefSeq" id="WP_350782153.1">
    <property type="nucleotide sequence ID" value="NZ_JBEPEK010000116.1"/>
</dbReference>
<keyword evidence="1" id="KW-0812">Transmembrane</keyword>
<feature type="transmembrane region" description="Helical" evidence="1">
    <location>
        <begin position="170"/>
        <end position="188"/>
    </location>
</feature>
<proteinExistence type="predicted"/>
<sequence>MEILLRTALAPCLVLLVSAVARRSGPRLGGLLLGLPTTSVPFVMLLWLDTGIEAAARAARGLVAAQLAVACFCLAYGRLAPALRPARALAIALAGTAAAAVAAATCPDVWLTAAAALAVTCAGLGTWPVPAPVRRPSARVRRGREVGSRMAVSAVTVPLALTAARALGPFAAGVLAAFPVLLAVMAPAVHRTTGAQAAAVMMRAALTVVPGTLAFLLLLCTAL</sequence>